<keyword evidence="9" id="KW-1185">Reference proteome</keyword>
<accession>A0AAW2Z7B0</accession>
<dbReference type="PANTHER" id="PTHR10889:SF1">
    <property type="entry name" value="DEOXYRIBOSE-PHOSPHATE ALDOLASE"/>
    <property type="match status" value="1"/>
</dbReference>
<dbReference type="InterPro" id="IPR002915">
    <property type="entry name" value="DeoC/FbaB/LacD_aldolase"/>
</dbReference>
<dbReference type="Proteomes" id="UP001431209">
    <property type="component" value="Unassembled WGS sequence"/>
</dbReference>
<dbReference type="Pfam" id="PF01791">
    <property type="entry name" value="DeoC"/>
    <property type="match status" value="1"/>
</dbReference>
<comment type="catalytic activity">
    <reaction evidence="7">
        <text>2-deoxy-D-ribose 5-phosphate = D-glyceraldehyde 3-phosphate + acetaldehyde</text>
        <dbReference type="Rhea" id="RHEA:12821"/>
        <dbReference type="ChEBI" id="CHEBI:15343"/>
        <dbReference type="ChEBI" id="CHEBI:59776"/>
        <dbReference type="ChEBI" id="CHEBI:62877"/>
        <dbReference type="EC" id="4.1.2.4"/>
    </reaction>
</comment>
<gene>
    <name evidence="8" type="ORF">AKO1_011587</name>
</gene>
<evidence type="ECO:0000256" key="3">
    <source>
        <dbReference type="ARBA" id="ARBA00022490"/>
    </source>
</evidence>
<dbReference type="PANTHER" id="PTHR10889">
    <property type="entry name" value="DEOXYRIBOSE-PHOSPHATE ALDOLASE"/>
    <property type="match status" value="1"/>
</dbReference>
<dbReference type="CDD" id="cd00959">
    <property type="entry name" value="DeoC"/>
    <property type="match status" value="1"/>
</dbReference>
<evidence type="ECO:0000256" key="7">
    <source>
        <dbReference type="ARBA" id="ARBA00048791"/>
    </source>
</evidence>
<dbReference type="InterPro" id="IPR013785">
    <property type="entry name" value="Aldolase_TIM"/>
</dbReference>
<proteinExistence type="inferred from homology"/>
<evidence type="ECO:0000313" key="8">
    <source>
        <dbReference type="EMBL" id="KAL0484567.1"/>
    </source>
</evidence>
<dbReference type="HAMAP" id="MF_00114">
    <property type="entry name" value="DeoC_type1"/>
    <property type="match status" value="1"/>
</dbReference>
<dbReference type="GO" id="GO:0009264">
    <property type="term" value="P:deoxyribonucleotide catabolic process"/>
    <property type="evidence" value="ECO:0007669"/>
    <property type="project" value="InterPro"/>
</dbReference>
<evidence type="ECO:0000256" key="6">
    <source>
        <dbReference type="ARBA" id="ARBA00032755"/>
    </source>
</evidence>
<evidence type="ECO:0000313" key="9">
    <source>
        <dbReference type="Proteomes" id="UP001431209"/>
    </source>
</evidence>
<sequence>MSGGNVKKTFATRSFVDKIASSLMIDPSTIYRELPHLDADSIQTGSPKDLSPNLDLSGYIDHTLLKPNATVSSVKKICEEANQYKFATVCVNSCNTTLVKQFLNQSIGVAVVVGFPLGQAHTNVKMEEAKTAVQEGATELDMVLNYARLLDKDYKYVYDDVSSVVGVIGDVILKVIIETSQLQDEDIIAACIICVLAGAHYVKTSTGFVGDGAQQDTFALMKAVVGDKVKLKSSGGIRDRETALKFISIGADRIGTSSGVGIVKNNQSVQEGY</sequence>
<keyword evidence="5" id="KW-0704">Schiff base</keyword>
<comment type="similarity">
    <text evidence="1">Belongs to the DeoC/FbaB aldolase family. DeoC type 1 subfamily.</text>
</comment>
<keyword evidence="4" id="KW-0456">Lyase</keyword>
<keyword evidence="3" id="KW-0963">Cytoplasm</keyword>
<dbReference type="GO" id="GO:0005737">
    <property type="term" value="C:cytoplasm"/>
    <property type="evidence" value="ECO:0007669"/>
    <property type="project" value="InterPro"/>
</dbReference>
<dbReference type="InterPro" id="IPR028581">
    <property type="entry name" value="DeoC_typeI"/>
</dbReference>
<dbReference type="GO" id="GO:0004139">
    <property type="term" value="F:deoxyribose-phosphate aldolase activity"/>
    <property type="evidence" value="ECO:0007669"/>
    <property type="project" value="UniProtKB-EC"/>
</dbReference>
<dbReference type="FunFam" id="3.20.20.70:FF:000044">
    <property type="entry name" value="Deoxyribose-phosphate aldolase"/>
    <property type="match status" value="1"/>
</dbReference>
<comment type="caution">
    <text evidence="8">The sequence shown here is derived from an EMBL/GenBank/DDBJ whole genome shotgun (WGS) entry which is preliminary data.</text>
</comment>
<dbReference type="EC" id="4.1.2.4" evidence="2"/>
<reference evidence="8 9" key="1">
    <citation type="submission" date="2024-03" db="EMBL/GenBank/DDBJ databases">
        <title>The Acrasis kona genome and developmental transcriptomes reveal deep origins of eukaryotic multicellular pathways.</title>
        <authorList>
            <person name="Sheikh S."/>
            <person name="Fu C.-J."/>
            <person name="Brown M.W."/>
            <person name="Baldauf S.L."/>
        </authorList>
    </citation>
    <scope>NUCLEOTIDE SEQUENCE [LARGE SCALE GENOMIC DNA]</scope>
    <source>
        <strain evidence="8 9">ATCC MYA-3509</strain>
    </source>
</reference>
<evidence type="ECO:0000256" key="2">
    <source>
        <dbReference type="ARBA" id="ARBA00012515"/>
    </source>
</evidence>
<dbReference type="Gene3D" id="3.20.20.70">
    <property type="entry name" value="Aldolase class I"/>
    <property type="match status" value="1"/>
</dbReference>
<evidence type="ECO:0000256" key="4">
    <source>
        <dbReference type="ARBA" id="ARBA00023239"/>
    </source>
</evidence>
<dbReference type="SUPFAM" id="SSF51569">
    <property type="entry name" value="Aldolase"/>
    <property type="match status" value="1"/>
</dbReference>
<dbReference type="InterPro" id="IPR011343">
    <property type="entry name" value="DeoC"/>
</dbReference>
<dbReference type="AlphaFoldDB" id="A0AAW2Z7B0"/>
<dbReference type="EMBL" id="JAOPGA020001054">
    <property type="protein sequence ID" value="KAL0484567.1"/>
    <property type="molecule type" value="Genomic_DNA"/>
</dbReference>
<evidence type="ECO:0000256" key="1">
    <source>
        <dbReference type="ARBA" id="ARBA00010936"/>
    </source>
</evidence>
<dbReference type="NCBIfam" id="TIGR00126">
    <property type="entry name" value="deoC"/>
    <property type="match status" value="1"/>
</dbReference>
<evidence type="ECO:0000256" key="5">
    <source>
        <dbReference type="ARBA" id="ARBA00023270"/>
    </source>
</evidence>
<protein>
    <recommendedName>
        <fullName evidence="2">deoxyribose-phosphate aldolase</fullName>
        <ecNumber evidence="2">4.1.2.4</ecNumber>
    </recommendedName>
    <alternativeName>
        <fullName evidence="6">2-deoxy-D-ribose 5-phosphate aldolase</fullName>
    </alternativeName>
</protein>
<dbReference type="GO" id="GO:0016052">
    <property type="term" value="P:carbohydrate catabolic process"/>
    <property type="evidence" value="ECO:0007669"/>
    <property type="project" value="TreeGrafter"/>
</dbReference>
<name>A0AAW2Z7B0_9EUKA</name>
<organism evidence="8 9">
    <name type="scientific">Acrasis kona</name>
    <dbReference type="NCBI Taxonomy" id="1008807"/>
    <lineage>
        <taxon>Eukaryota</taxon>
        <taxon>Discoba</taxon>
        <taxon>Heterolobosea</taxon>
        <taxon>Tetramitia</taxon>
        <taxon>Eutetramitia</taxon>
        <taxon>Acrasidae</taxon>
        <taxon>Acrasis</taxon>
    </lineage>
</organism>
<dbReference type="SMART" id="SM01133">
    <property type="entry name" value="DeoC"/>
    <property type="match status" value="1"/>
</dbReference>